<dbReference type="AlphaFoldDB" id="A0A7N2M7Y9"/>
<dbReference type="EnsemblPlants" id="QL07p048809:mrna">
    <property type="protein sequence ID" value="QL07p048809:mrna:CDS:1"/>
    <property type="gene ID" value="QL07p048809"/>
</dbReference>
<keyword evidence="1" id="KW-0649">Protein kinase inhibitor</keyword>
<organism evidence="4 5">
    <name type="scientific">Quercus lobata</name>
    <name type="common">Valley oak</name>
    <dbReference type="NCBI Taxonomy" id="97700"/>
    <lineage>
        <taxon>Eukaryota</taxon>
        <taxon>Viridiplantae</taxon>
        <taxon>Streptophyta</taxon>
        <taxon>Embryophyta</taxon>
        <taxon>Tracheophyta</taxon>
        <taxon>Spermatophyta</taxon>
        <taxon>Magnoliopsida</taxon>
        <taxon>eudicotyledons</taxon>
        <taxon>Gunneridae</taxon>
        <taxon>Pentapetalae</taxon>
        <taxon>rosids</taxon>
        <taxon>fabids</taxon>
        <taxon>Fagales</taxon>
        <taxon>Fagaceae</taxon>
        <taxon>Quercus</taxon>
    </lineage>
</organism>
<dbReference type="GO" id="GO:0032875">
    <property type="term" value="P:regulation of DNA endoreduplication"/>
    <property type="evidence" value="ECO:0007669"/>
    <property type="project" value="InterPro"/>
</dbReference>
<reference evidence="4 5" key="1">
    <citation type="journal article" date="2016" name="G3 (Bethesda)">
        <title>First Draft Assembly and Annotation of the Genome of a California Endemic Oak Quercus lobata Nee (Fagaceae).</title>
        <authorList>
            <person name="Sork V.L."/>
            <person name="Fitz-Gibbon S.T."/>
            <person name="Puiu D."/>
            <person name="Crepeau M."/>
            <person name="Gugger P.F."/>
            <person name="Sherman R."/>
            <person name="Stevens K."/>
            <person name="Langley C.H."/>
            <person name="Pellegrini M."/>
            <person name="Salzberg S.L."/>
        </authorList>
    </citation>
    <scope>NUCLEOTIDE SEQUENCE [LARGE SCALE GENOMIC DNA]</scope>
    <source>
        <strain evidence="4 5">cv. SW786</strain>
    </source>
</reference>
<feature type="region of interest" description="Disordered" evidence="3">
    <location>
        <begin position="29"/>
        <end position="68"/>
    </location>
</feature>
<keyword evidence="5" id="KW-1185">Reference proteome</keyword>
<dbReference type="InterPro" id="IPR040389">
    <property type="entry name" value="SMR"/>
</dbReference>
<dbReference type="InParanoid" id="A0A7N2M7Y9"/>
<dbReference type="Gramene" id="QL07p048809:mrna">
    <property type="protein sequence ID" value="QL07p048809:mrna:CDS:1"/>
    <property type="gene ID" value="QL07p048809"/>
</dbReference>
<evidence type="ECO:0000256" key="1">
    <source>
        <dbReference type="ARBA" id="ARBA00023013"/>
    </source>
</evidence>
<evidence type="ECO:0008006" key="6">
    <source>
        <dbReference type="Google" id="ProtNLM"/>
    </source>
</evidence>
<dbReference type="PANTHER" id="PTHR33142">
    <property type="entry name" value="CYCLIN-DEPENDENT PROTEIN KINASE INHIBITOR SMR13"/>
    <property type="match status" value="1"/>
</dbReference>
<dbReference type="Proteomes" id="UP000594261">
    <property type="component" value="Chromosome 7"/>
</dbReference>
<dbReference type="GO" id="GO:0005634">
    <property type="term" value="C:nucleus"/>
    <property type="evidence" value="ECO:0007669"/>
    <property type="project" value="TreeGrafter"/>
</dbReference>
<accession>A0A7N2M7Y9</accession>
<evidence type="ECO:0000313" key="5">
    <source>
        <dbReference type="Proteomes" id="UP000594261"/>
    </source>
</evidence>
<protein>
    <recommendedName>
        <fullName evidence="6">Cyclin-dependent protein kinase inhibitor SMR4</fullName>
    </recommendedName>
</protein>
<name>A0A7N2M7Y9_QUELO</name>
<evidence type="ECO:0000256" key="3">
    <source>
        <dbReference type="SAM" id="MobiDB-lite"/>
    </source>
</evidence>
<dbReference type="PANTHER" id="PTHR33142:SF15">
    <property type="entry name" value="CYCLIN-DEPENDENT PROTEIN KINASE INHIBITOR SMR4"/>
    <property type="match status" value="1"/>
</dbReference>
<dbReference type="FunCoup" id="A0A7N2M7Y9">
    <property type="interactions" value="10"/>
</dbReference>
<dbReference type="OMA" id="RECRIPL"/>
<evidence type="ECO:0000256" key="2">
    <source>
        <dbReference type="ARBA" id="ARBA00023306"/>
    </source>
</evidence>
<keyword evidence="2" id="KW-0131">Cell cycle</keyword>
<reference evidence="4" key="2">
    <citation type="submission" date="2021-01" db="UniProtKB">
        <authorList>
            <consortium name="EnsemblPlants"/>
        </authorList>
    </citation>
    <scope>IDENTIFICATION</scope>
</reference>
<dbReference type="GO" id="GO:0004860">
    <property type="term" value="F:protein kinase inhibitor activity"/>
    <property type="evidence" value="ECO:0007669"/>
    <property type="project" value="UniProtKB-KW"/>
</dbReference>
<proteinExistence type="predicted"/>
<evidence type="ECO:0000313" key="4">
    <source>
        <dbReference type="EnsemblPlants" id="QL07p048809:mrna:CDS:1"/>
    </source>
</evidence>
<dbReference type="EMBL" id="LRBV02000007">
    <property type="status" value="NOT_ANNOTATED_CDS"/>
    <property type="molecule type" value="Genomic_DNA"/>
</dbReference>
<sequence length="68" mass="7758">MGFEERSEDRCSTPKRRECQIPVVVVCPPPPKKKSASGMKRDPPKNGYFQPPDLDAIFTMPPRREAWA</sequence>